<evidence type="ECO:0000313" key="3">
    <source>
        <dbReference type="Proteomes" id="UP001499959"/>
    </source>
</evidence>
<dbReference type="InterPro" id="IPR014710">
    <property type="entry name" value="RmlC-like_jellyroll"/>
</dbReference>
<feature type="domain" description="(S)-ureidoglycine aminohydrolase cupin" evidence="1">
    <location>
        <begin position="40"/>
        <end position="111"/>
    </location>
</feature>
<dbReference type="Gene3D" id="2.60.120.10">
    <property type="entry name" value="Jelly Rolls"/>
    <property type="match status" value="1"/>
</dbReference>
<evidence type="ECO:0000313" key="2">
    <source>
        <dbReference type="EMBL" id="GAA4807674.1"/>
    </source>
</evidence>
<dbReference type="CDD" id="cd02227">
    <property type="entry name" value="cupin_TM1112-like"/>
    <property type="match status" value="1"/>
</dbReference>
<reference evidence="3" key="1">
    <citation type="journal article" date="2019" name="Int. J. Syst. Evol. Microbiol.">
        <title>The Global Catalogue of Microorganisms (GCM) 10K type strain sequencing project: providing services to taxonomists for standard genome sequencing and annotation.</title>
        <authorList>
            <consortium name="The Broad Institute Genomics Platform"/>
            <consortium name="The Broad Institute Genome Sequencing Center for Infectious Disease"/>
            <person name="Wu L."/>
            <person name="Ma J."/>
        </authorList>
    </citation>
    <scope>NUCLEOTIDE SEQUENCE [LARGE SCALE GENOMIC DNA]</scope>
    <source>
        <strain evidence="3">JCM 18204</strain>
    </source>
</reference>
<protein>
    <submittedName>
        <fullName evidence="2">Cupin domain-containing protein</fullName>
    </submittedName>
</protein>
<dbReference type="SUPFAM" id="SSF51182">
    <property type="entry name" value="RmlC-like cupins"/>
    <property type="match status" value="1"/>
</dbReference>
<dbReference type="Pfam" id="PF05899">
    <property type="entry name" value="Cupin_3"/>
    <property type="match status" value="1"/>
</dbReference>
<dbReference type="PANTHER" id="PTHR40943">
    <property type="entry name" value="CYTOPLASMIC PROTEIN-RELATED"/>
    <property type="match status" value="1"/>
</dbReference>
<comment type="caution">
    <text evidence="2">The sequence shown here is derived from an EMBL/GenBank/DDBJ whole genome shotgun (WGS) entry which is preliminary data.</text>
</comment>
<dbReference type="InterPro" id="IPR011051">
    <property type="entry name" value="RmlC_Cupin_sf"/>
</dbReference>
<dbReference type="Proteomes" id="UP001499959">
    <property type="component" value="Unassembled WGS sequence"/>
</dbReference>
<accession>A0ABP9CC40</accession>
<name>A0ABP9CC40_9GAMM</name>
<evidence type="ECO:0000259" key="1">
    <source>
        <dbReference type="Pfam" id="PF05899"/>
    </source>
</evidence>
<dbReference type="InterPro" id="IPR008579">
    <property type="entry name" value="UGlyAH_Cupin_dom"/>
</dbReference>
<keyword evidence="3" id="KW-1185">Reference proteome</keyword>
<organism evidence="2 3">
    <name type="scientific">Lysobacter hankyongensis</name>
    <dbReference type="NCBI Taxonomy" id="1176535"/>
    <lineage>
        <taxon>Bacteria</taxon>
        <taxon>Pseudomonadati</taxon>
        <taxon>Pseudomonadota</taxon>
        <taxon>Gammaproteobacteria</taxon>
        <taxon>Lysobacterales</taxon>
        <taxon>Lysobacteraceae</taxon>
        <taxon>Lysobacter</taxon>
    </lineage>
</organism>
<dbReference type="RefSeq" id="WP_345304952.1">
    <property type="nucleotide sequence ID" value="NZ_BAABJE010000030.1"/>
</dbReference>
<proteinExistence type="predicted"/>
<dbReference type="EMBL" id="BAABJE010000030">
    <property type="protein sequence ID" value="GAA4807674.1"/>
    <property type="molecule type" value="Genomic_DNA"/>
</dbReference>
<sequence>MPSIVAIPHTAADAERTPVAADRLVAGTPTQAVANAYSDPGEAFHCGVWEGDVGAWRVHYTEHEFCHMLAGRVRIRGDDGSETVVAAGESFVIPAGFRGIWDVLEPARKLYAVYEPAG</sequence>
<gene>
    <name evidence="2" type="ORF">GCM10023307_38040</name>
</gene>
<dbReference type="PANTHER" id="PTHR40943:SF2">
    <property type="entry name" value="(S)-UREIDOGLYCINE AMINOHYDROLASE CUPIN DOMAIN-CONTAINING PROTEIN"/>
    <property type="match status" value="1"/>
</dbReference>